<name>F6HF28_VITVI</name>
<dbReference type="OrthoDB" id="994133at2759"/>
<evidence type="ECO:0000313" key="5">
    <source>
        <dbReference type="EMBL" id="CCB50958.1"/>
    </source>
</evidence>
<evidence type="ECO:0000313" key="6">
    <source>
        <dbReference type="Proteomes" id="UP000009183"/>
    </source>
</evidence>
<dbReference type="HOGENOM" id="CLU_180384_0_0_1"/>
<evidence type="ECO:0000256" key="3">
    <source>
        <dbReference type="ARBA" id="ARBA00022729"/>
    </source>
</evidence>
<sequence length="108" mass="11754">MAAAATSSPSSSSSSKSPSMHLSCKPICLVFIFFLVVGSCTATRPGRMMMAEQEESNERAHMNPQEHKFKTSFQQGGQMFNFFPKGVPIPPSGPSKRHNSFVDSTPNN</sequence>
<dbReference type="PaxDb" id="29760-VIT_01s0011g02790.t01"/>
<dbReference type="PANTHER" id="PTHR33599:SF20">
    <property type="entry name" value="PROTEIN IDA"/>
    <property type="match status" value="1"/>
</dbReference>
<dbReference type="EMBL" id="FN595752">
    <property type="protein sequence ID" value="CCB50958.1"/>
    <property type="molecule type" value="Genomic_DNA"/>
</dbReference>
<dbReference type="InParanoid" id="F6HF28"/>
<dbReference type="InterPro" id="IPR039639">
    <property type="entry name" value="IDA-like"/>
</dbReference>
<evidence type="ECO:0000256" key="1">
    <source>
        <dbReference type="ARBA" id="ARBA00004239"/>
    </source>
</evidence>
<keyword evidence="2" id="KW-0964">Secreted</keyword>
<organism evidence="5 6">
    <name type="scientific">Vitis vinifera</name>
    <name type="common">Grape</name>
    <dbReference type="NCBI Taxonomy" id="29760"/>
    <lineage>
        <taxon>Eukaryota</taxon>
        <taxon>Viridiplantae</taxon>
        <taxon>Streptophyta</taxon>
        <taxon>Embryophyta</taxon>
        <taxon>Tracheophyta</taxon>
        <taxon>Spermatophyta</taxon>
        <taxon>Magnoliopsida</taxon>
        <taxon>eudicotyledons</taxon>
        <taxon>Gunneridae</taxon>
        <taxon>Pentapetalae</taxon>
        <taxon>rosids</taxon>
        <taxon>Vitales</taxon>
        <taxon>Vitaceae</taxon>
        <taxon>Viteae</taxon>
        <taxon>Vitis</taxon>
    </lineage>
</organism>
<proteinExistence type="predicted"/>
<dbReference type="Proteomes" id="UP000009183">
    <property type="component" value="Chromosome 1"/>
</dbReference>
<comment type="subcellular location">
    <subcellularLocation>
        <location evidence="1">Secreted</location>
        <location evidence="1">Extracellular space</location>
    </subcellularLocation>
</comment>
<dbReference type="GO" id="GO:0005576">
    <property type="term" value="C:extracellular region"/>
    <property type="evidence" value="ECO:0007669"/>
    <property type="project" value="UniProtKB-SubCell"/>
</dbReference>
<dbReference type="AlphaFoldDB" id="F6HF28"/>
<gene>
    <name evidence="5" type="ordered locus">VIT_01s0011g02790</name>
</gene>
<dbReference type="eggNOG" id="ENOG502S9CH">
    <property type="taxonomic scope" value="Eukaryota"/>
</dbReference>
<feature type="region of interest" description="Disordered" evidence="4">
    <location>
        <begin position="1"/>
        <end position="21"/>
    </location>
</feature>
<feature type="region of interest" description="Disordered" evidence="4">
    <location>
        <begin position="85"/>
        <end position="108"/>
    </location>
</feature>
<protein>
    <submittedName>
        <fullName evidence="5">Uncharacterized protein</fullName>
    </submittedName>
</protein>
<dbReference type="PANTHER" id="PTHR33599">
    <property type="entry name" value="PROTEIN IDA-LIKE 5"/>
    <property type="match status" value="1"/>
</dbReference>
<evidence type="ECO:0000256" key="2">
    <source>
        <dbReference type="ARBA" id="ARBA00022525"/>
    </source>
</evidence>
<keyword evidence="3" id="KW-0732">Signal</keyword>
<evidence type="ECO:0000256" key="4">
    <source>
        <dbReference type="SAM" id="MobiDB-lite"/>
    </source>
</evidence>
<reference evidence="6" key="1">
    <citation type="journal article" date="2007" name="Nature">
        <title>The grapevine genome sequence suggests ancestral hexaploidization in major angiosperm phyla.</title>
        <authorList>
            <consortium name="The French-Italian Public Consortium for Grapevine Genome Characterization."/>
            <person name="Jaillon O."/>
            <person name="Aury J.-M."/>
            <person name="Noel B."/>
            <person name="Policriti A."/>
            <person name="Clepet C."/>
            <person name="Casagrande A."/>
            <person name="Choisne N."/>
            <person name="Aubourg S."/>
            <person name="Vitulo N."/>
            <person name="Jubin C."/>
            <person name="Vezzi A."/>
            <person name="Legeai F."/>
            <person name="Hugueney P."/>
            <person name="Dasilva C."/>
            <person name="Horner D."/>
            <person name="Mica E."/>
            <person name="Jublot D."/>
            <person name="Poulain J."/>
            <person name="Bruyere C."/>
            <person name="Billault A."/>
            <person name="Segurens B."/>
            <person name="Gouyvenoux M."/>
            <person name="Ugarte E."/>
            <person name="Cattonaro F."/>
            <person name="Anthouard V."/>
            <person name="Vico V."/>
            <person name="Del Fabbro C."/>
            <person name="Alaux M."/>
            <person name="Di Gaspero G."/>
            <person name="Dumas V."/>
            <person name="Felice N."/>
            <person name="Paillard S."/>
            <person name="Juman I."/>
            <person name="Moroldo M."/>
            <person name="Scalabrin S."/>
            <person name="Canaguier A."/>
            <person name="Le Clainche I."/>
            <person name="Malacrida G."/>
            <person name="Durand E."/>
            <person name="Pesole G."/>
            <person name="Laucou V."/>
            <person name="Chatelet P."/>
            <person name="Merdinoglu D."/>
            <person name="Delledonne M."/>
            <person name="Pezzotti M."/>
            <person name="Lecharny A."/>
            <person name="Scarpelli C."/>
            <person name="Artiguenave F."/>
            <person name="Pe M.E."/>
            <person name="Valle G."/>
            <person name="Morgante M."/>
            <person name="Caboche M."/>
            <person name="Adam-Blondon A.-F."/>
            <person name="Weissenbach J."/>
            <person name="Quetier F."/>
            <person name="Wincker P."/>
        </authorList>
    </citation>
    <scope>NUCLEOTIDE SEQUENCE [LARGE SCALE GENOMIC DNA]</scope>
    <source>
        <strain evidence="6">cv. Pinot noir / PN40024</strain>
    </source>
</reference>
<accession>F6HF28</accession>
<feature type="compositionally biased region" description="Low complexity" evidence="4">
    <location>
        <begin position="7"/>
        <end position="19"/>
    </location>
</feature>
<keyword evidence="6" id="KW-1185">Reference proteome</keyword>
<dbReference type="GO" id="GO:0010227">
    <property type="term" value="P:floral organ abscission"/>
    <property type="evidence" value="ECO:0007669"/>
    <property type="project" value="InterPro"/>
</dbReference>